<dbReference type="PANTHER" id="PTHR30627">
    <property type="entry name" value="PEPTIDOGLYCAN D,D-TRANSPEPTIDASE"/>
    <property type="match status" value="1"/>
</dbReference>
<evidence type="ECO:0000313" key="7">
    <source>
        <dbReference type="EMBL" id="SFV25878.1"/>
    </source>
</evidence>
<dbReference type="SUPFAM" id="SSF56601">
    <property type="entry name" value="beta-lactamase/transpeptidase-like"/>
    <property type="match status" value="1"/>
</dbReference>
<feature type="transmembrane region" description="Helical" evidence="4">
    <location>
        <begin position="43"/>
        <end position="66"/>
    </location>
</feature>
<dbReference type="SUPFAM" id="SSF56519">
    <property type="entry name" value="Penicillin binding protein dimerisation domain"/>
    <property type="match status" value="1"/>
</dbReference>
<keyword evidence="4" id="KW-0812">Transmembrane</keyword>
<dbReference type="PANTHER" id="PTHR30627:SF1">
    <property type="entry name" value="PEPTIDOGLYCAN D,D-TRANSPEPTIDASE FTSI"/>
    <property type="match status" value="1"/>
</dbReference>
<keyword evidence="4" id="KW-1133">Transmembrane helix</keyword>
<dbReference type="GO" id="GO:0008658">
    <property type="term" value="F:penicillin binding"/>
    <property type="evidence" value="ECO:0007669"/>
    <property type="project" value="InterPro"/>
</dbReference>
<keyword evidence="3 4" id="KW-0472">Membrane</keyword>
<dbReference type="Proteomes" id="UP000199423">
    <property type="component" value="Unassembled WGS sequence"/>
</dbReference>
<dbReference type="STRING" id="51670.SAMN04488557_0223"/>
<evidence type="ECO:0000256" key="1">
    <source>
        <dbReference type="ARBA" id="ARBA00004370"/>
    </source>
</evidence>
<proteinExistence type="predicted"/>
<keyword evidence="2" id="KW-0378">Hydrolase</keyword>
<keyword evidence="7" id="KW-0131">Cell cycle</keyword>
<keyword evidence="8" id="KW-1185">Reference proteome</keyword>
<evidence type="ECO:0000256" key="2">
    <source>
        <dbReference type="ARBA" id="ARBA00022645"/>
    </source>
</evidence>
<dbReference type="GO" id="GO:0005886">
    <property type="term" value="C:plasma membrane"/>
    <property type="evidence" value="ECO:0007669"/>
    <property type="project" value="TreeGrafter"/>
</dbReference>
<dbReference type="InterPro" id="IPR036138">
    <property type="entry name" value="PBP_dimer_sf"/>
</dbReference>
<keyword evidence="2" id="KW-0121">Carboxypeptidase</keyword>
<dbReference type="InterPro" id="IPR005311">
    <property type="entry name" value="PBP_dimer"/>
</dbReference>
<evidence type="ECO:0000259" key="6">
    <source>
        <dbReference type="Pfam" id="PF03717"/>
    </source>
</evidence>
<dbReference type="EMBL" id="FPCH01000001">
    <property type="protein sequence ID" value="SFV25878.1"/>
    <property type="molecule type" value="Genomic_DNA"/>
</dbReference>
<keyword evidence="2" id="KW-0645">Protease</keyword>
<evidence type="ECO:0000259" key="5">
    <source>
        <dbReference type="Pfam" id="PF00905"/>
    </source>
</evidence>
<dbReference type="Pfam" id="PF03717">
    <property type="entry name" value="PBP_dimer"/>
    <property type="match status" value="1"/>
</dbReference>
<dbReference type="Gene3D" id="3.90.1310.10">
    <property type="entry name" value="Penicillin-binding protein 2a (Domain 2)"/>
    <property type="match status" value="1"/>
</dbReference>
<protein>
    <submittedName>
        <fullName evidence="7">Cell division protein FtsI (Penicillin-binding protein 3)</fullName>
    </submittedName>
</protein>
<dbReference type="GO" id="GO:0051301">
    <property type="term" value="P:cell division"/>
    <property type="evidence" value="ECO:0007669"/>
    <property type="project" value="UniProtKB-KW"/>
</dbReference>
<evidence type="ECO:0000256" key="4">
    <source>
        <dbReference type="SAM" id="Phobius"/>
    </source>
</evidence>
<dbReference type="Gene3D" id="3.30.450.330">
    <property type="match status" value="1"/>
</dbReference>
<dbReference type="InterPro" id="IPR012338">
    <property type="entry name" value="Beta-lactam/transpept-like"/>
</dbReference>
<dbReference type="InterPro" id="IPR001460">
    <property type="entry name" value="PCN-bd_Tpept"/>
</dbReference>
<dbReference type="Pfam" id="PF00905">
    <property type="entry name" value="Transpeptidase"/>
    <property type="match status" value="1"/>
</dbReference>
<organism evidence="7 8">
    <name type="scientific">Hyphomicrobium facile</name>
    <dbReference type="NCBI Taxonomy" id="51670"/>
    <lineage>
        <taxon>Bacteria</taxon>
        <taxon>Pseudomonadati</taxon>
        <taxon>Pseudomonadota</taxon>
        <taxon>Alphaproteobacteria</taxon>
        <taxon>Hyphomicrobiales</taxon>
        <taxon>Hyphomicrobiaceae</taxon>
        <taxon>Hyphomicrobium</taxon>
    </lineage>
</organism>
<dbReference type="GO" id="GO:0071555">
    <property type="term" value="P:cell wall organization"/>
    <property type="evidence" value="ECO:0007669"/>
    <property type="project" value="TreeGrafter"/>
</dbReference>
<evidence type="ECO:0000256" key="3">
    <source>
        <dbReference type="ARBA" id="ARBA00023136"/>
    </source>
</evidence>
<dbReference type="GO" id="GO:0004180">
    <property type="term" value="F:carboxypeptidase activity"/>
    <property type="evidence" value="ECO:0007669"/>
    <property type="project" value="UniProtKB-KW"/>
</dbReference>
<evidence type="ECO:0000313" key="8">
    <source>
        <dbReference type="Proteomes" id="UP000199423"/>
    </source>
</evidence>
<dbReference type="InterPro" id="IPR050515">
    <property type="entry name" value="Beta-lactam/transpept"/>
</dbReference>
<name>A0A1I7MU02_9HYPH</name>
<dbReference type="Gene3D" id="3.40.710.10">
    <property type="entry name" value="DD-peptidase/beta-lactamase superfamily"/>
    <property type="match status" value="1"/>
</dbReference>
<reference evidence="8" key="1">
    <citation type="submission" date="2016-10" db="EMBL/GenBank/DDBJ databases">
        <authorList>
            <person name="Varghese N."/>
            <person name="Submissions S."/>
        </authorList>
    </citation>
    <scope>NUCLEOTIDE SEQUENCE [LARGE SCALE GENOMIC DNA]</scope>
    <source>
        <strain evidence="8">DSM 1565</strain>
    </source>
</reference>
<feature type="domain" description="Penicillin-binding protein transpeptidase" evidence="5">
    <location>
        <begin position="256"/>
        <end position="555"/>
    </location>
</feature>
<dbReference type="Gene3D" id="1.10.150.770">
    <property type="match status" value="1"/>
</dbReference>
<dbReference type="AlphaFoldDB" id="A0A1I7MU02"/>
<sequence>MAVDRDDVLIRGAAAHMVSGAGVRAPLGRGEAASGAPRRRAEAAVYGVLFSAFMVVVAQLLVLAVGRRTDIALAISEPVAATSFSRPDIVDRNGRLLATDLEAPSIFADPGVVLDRDEVVEKLSTVLPDLNASELLRALSDKSRRFVWVRRGVSPGIAQRVHDLGLPGVSFRYELKRAYPGGKMAGHALGYVDVDNRGVAGIEKYIDDKVGVDPVHSAVLSNRPPVRLSLDIGVQHALEDELDDAMRRYHPEGAAGVVLNIKTGEILASSSLPRVDPTWPAQTLNDKRVDRMMGGTYELGSVFKALTLAMALDEGLVKPDTVLDVTKPLEAGRFTVTDMHPSRRPLTVTEVFTHSSNVGAGMLALQAGPEKFRDFLQKAGLLDPLQTEAGAVASPQVPQRWNRVTTITASFGHGIAVAPLQFAAAAATIFNGGKTVHPTFLRKFDAGTADGKPLISAATSRQMAELMRANVIDKDGTGRKADVPGYRVGGKTGTADIASKGGYTSNAVISSFLGAFPTDDPQYLTFVMLFEPKGIADTKGNRTGGTNAAPVTGELIARVAAQLGVAPQLDVVRQ</sequence>
<dbReference type="RefSeq" id="WP_244531017.1">
    <property type="nucleotide sequence ID" value="NZ_FPCH01000001.1"/>
</dbReference>
<feature type="domain" description="Penicillin-binding protein dimerisation" evidence="6">
    <location>
        <begin position="86"/>
        <end position="195"/>
    </location>
</feature>
<accession>A0A1I7MU02</accession>
<gene>
    <name evidence="7" type="ORF">SAMN04488557_0223</name>
</gene>
<keyword evidence="7" id="KW-0132">Cell division</keyword>
<comment type="subcellular location">
    <subcellularLocation>
        <location evidence="1">Membrane</location>
    </subcellularLocation>
</comment>